<evidence type="ECO:0000313" key="10">
    <source>
        <dbReference type="EMBL" id="ARS36417.1"/>
    </source>
</evidence>
<evidence type="ECO:0000256" key="7">
    <source>
        <dbReference type="ARBA" id="ARBA00023065"/>
    </source>
</evidence>
<feature type="transmembrane region" description="Helical" evidence="9">
    <location>
        <begin position="282"/>
        <end position="299"/>
    </location>
</feature>
<keyword evidence="6 9" id="KW-1133">Transmembrane helix</keyword>
<feature type="transmembrane region" description="Helical" evidence="9">
    <location>
        <begin position="468"/>
        <end position="488"/>
    </location>
</feature>
<dbReference type="OrthoDB" id="9810952at2"/>
<name>A0A1X9YU53_9BACT</name>
<evidence type="ECO:0000313" key="11">
    <source>
        <dbReference type="Proteomes" id="UP000266292"/>
    </source>
</evidence>
<keyword evidence="3" id="KW-0813">Transport</keyword>
<evidence type="ECO:0000256" key="8">
    <source>
        <dbReference type="ARBA" id="ARBA00023136"/>
    </source>
</evidence>
<dbReference type="GO" id="GO:0008324">
    <property type="term" value="F:monoatomic cation transmembrane transporter activity"/>
    <property type="evidence" value="ECO:0007669"/>
    <property type="project" value="InterPro"/>
</dbReference>
<feature type="transmembrane region" description="Helical" evidence="9">
    <location>
        <begin position="146"/>
        <end position="165"/>
    </location>
</feature>
<feature type="transmembrane region" description="Helical" evidence="9">
    <location>
        <begin position="69"/>
        <end position="91"/>
    </location>
</feature>
<feature type="transmembrane region" description="Helical" evidence="9">
    <location>
        <begin position="12"/>
        <end position="33"/>
    </location>
</feature>
<sequence length="495" mass="54323">MSVNFKAFLKDVGKLLYLPAVFAFVTLPVIIYFKEWFALPPFALMAVVSFGVGQLLFQPVKSSQESAAGLSIIFVTVAWLLLPLFGIIAFYGTALAAPENTYPAVSVFLQPTNCFFESMSGFTGTGLTMVKNPSQLPYTLQWGRSFMEWIGGVGVIMLASMLLSFNHDKGKLYHAETRKWTIDDAPATATIKKIWWIYVAYTVASILTFYLAGMPFWEALNHGMTAIGTGGFSVTPRSFTDYSSLIKALAVVIMVVGAINFKAHYLLIFRRDIKSVLKQTQLRYFAALLVVALLTMVLIKPDTPFIDILFQVASALGTCGLNTAKLSTWAMAPLFLLVVLMLFGGNAGSTAGGIKTERVAWFTKGIWRGAKKAWLPEDEEPPLYFDQEAKKPKVTDRNIEQAAVIYFIWMATLTVGTLCLSVLVGDQYTFDQVVFDSASALSNVGLSSGLTGPDLPNSAKLLLTGLMWVGRLEVMAVVILLLSPLYIAKSHHPNT</sequence>
<evidence type="ECO:0008006" key="12">
    <source>
        <dbReference type="Google" id="ProtNLM"/>
    </source>
</evidence>
<feature type="transmembrane region" description="Helical" evidence="9">
    <location>
        <begin position="39"/>
        <end position="57"/>
    </location>
</feature>
<keyword evidence="8 9" id="KW-0472">Membrane</keyword>
<dbReference type="GO" id="GO:0005886">
    <property type="term" value="C:plasma membrane"/>
    <property type="evidence" value="ECO:0007669"/>
    <property type="project" value="UniProtKB-SubCell"/>
</dbReference>
<dbReference type="PANTHER" id="PTHR32024">
    <property type="entry name" value="TRK SYSTEM POTASSIUM UPTAKE PROTEIN TRKG-RELATED"/>
    <property type="match status" value="1"/>
</dbReference>
<evidence type="ECO:0000256" key="5">
    <source>
        <dbReference type="ARBA" id="ARBA00022692"/>
    </source>
</evidence>
<dbReference type="GO" id="GO:0030001">
    <property type="term" value="P:metal ion transport"/>
    <property type="evidence" value="ECO:0007669"/>
    <property type="project" value="UniProtKB-ARBA"/>
</dbReference>
<dbReference type="PANTHER" id="PTHR32024:SF2">
    <property type="entry name" value="TRK SYSTEM POTASSIUM UPTAKE PROTEIN TRKG-RELATED"/>
    <property type="match status" value="1"/>
</dbReference>
<proteinExistence type="inferred from homology"/>
<keyword evidence="5 9" id="KW-0812">Transmembrane</keyword>
<organism evidence="10 11">
    <name type="scientific">Pontibacter actiniarum</name>
    <dbReference type="NCBI Taxonomy" id="323450"/>
    <lineage>
        <taxon>Bacteria</taxon>
        <taxon>Pseudomonadati</taxon>
        <taxon>Bacteroidota</taxon>
        <taxon>Cytophagia</taxon>
        <taxon>Cytophagales</taxon>
        <taxon>Hymenobacteraceae</taxon>
        <taxon>Pontibacter</taxon>
    </lineage>
</organism>
<dbReference type="KEGG" id="pact:CA264_13775"/>
<keyword evidence="4" id="KW-1003">Cell membrane</keyword>
<feature type="transmembrane region" description="Helical" evidence="9">
    <location>
        <begin position="242"/>
        <end position="261"/>
    </location>
</feature>
<feature type="transmembrane region" description="Helical" evidence="9">
    <location>
        <begin position="403"/>
        <end position="424"/>
    </location>
</feature>
<dbReference type="InterPro" id="IPR003445">
    <property type="entry name" value="Cat_transpt"/>
</dbReference>
<keyword evidence="11" id="KW-1185">Reference proteome</keyword>
<dbReference type="AlphaFoldDB" id="A0A1X9YU53"/>
<dbReference type="EMBL" id="CP021235">
    <property type="protein sequence ID" value="ARS36417.1"/>
    <property type="molecule type" value="Genomic_DNA"/>
</dbReference>
<dbReference type="Proteomes" id="UP000266292">
    <property type="component" value="Chromosome"/>
</dbReference>
<gene>
    <name evidence="10" type="ORF">CA264_13775</name>
</gene>
<dbReference type="STRING" id="709015.GCA_000472485_02795"/>
<feature type="transmembrane region" description="Helical" evidence="9">
    <location>
        <begin position="326"/>
        <end position="345"/>
    </location>
</feature>
<evidence type="ECO:0000256" key="2">
    <source>
        <dbReference type="ARBA" id="ARBA00009137"/>
    </source>
</evidence>
<evidence type="ECO:0000256" key="4">
    <source>
        <dbReference type="ARBA" id="ARBA00022475"/>
    </source>
</evidence>
<feature type="transmembrane region" description="Helical" evidence="9">
    <location>
        <begin position="195"/>
        <end position="217"/>
    </location>
</feature>
<dbReference type="RefSeq" id="WP_025607974.1">
    <property type="nucleotide sequence ID" value="NZ_CP021235.1"/>
</dbReference>
<evidence type="ECO:0000256" key="1">
    <source>
        <dbReference type="ARBA" id="ARBA00004651"/>
    </source>
</evidence>
<comment type="subcellular location">
    <subcellularLocation>
        <location evidence="1">Cell membrane</location>
        <topology evidence="1">Multi-pass membrane protein</topology>
    </subcellularLocation>
</comment>
<evidence type="ECO:0000256" key="6">
    <source>
        <dbReference type="ARBA" id="ARBA00022989"/>
    </source>
</evidence>
<protein>
    <recommendedName>
        <fullName evidence="12">Cation transporter</fullName>
    </recommendedName>
</protein>
<accession>A0A1X9YU53</accession>
<keyword evidence="7" id="KW-0406">Ion transport</keyword>
<evidence type="ECO:0000256" key="3">
    <source>
        <dbReference type="ARBA" id="ARBA00022448"/>
    </source>
</evidence>
<comment type="similarity">
    <text evidence="2">Belongs to the TrkH potassium transport family.</text>
</comment>
<reference evidence="11" key="1">
    <citation type="submission" date="2017-05" db="EMBL/GenBank/DDBJ databases">
        <authorList>
            <person name="Ray J."/>
            <person name="Price M."/>
            <person name="Deutschbauer A."/>
        </authorList>
    </citation>
    <scope>NUCLEOTIDE SEQUENCE [LARGE SCALE GENOMIC DNA]</scope>
    <source>
        <strain evidence="11">DSM 19842</strain>
    </source>
</reference>
<dbReference type="Pfam" id="PF02386">
    <property type="entry name" value="TrkH"/>
    <property type="match status" value="2"/>
</dbReference>
<evidence type="ECO:0000256" key="9">
    <source>
        <dbReference type="SAM" id="Phobius"/>
    </source>
</evidence>